<dbReference type="Gene3D" id="3.40.190.10">
    <property type="entry name" value="Periplasmic binding protein-like II"/>
    <property type="match status" value="1"/>
</dbReference>
<feature type="chain" id="PRO_5015994677" evidence="5">
    <location>
        <begin position="22"/>
        <end position="487"/>
    </location>
</feature>
<evidence type="ECO:0000256" key="2">
    <source>
        <dbReference type="ARBA" id="ARBA00005695"/>
    </source>
</evidence>
<evidence type="ECO:0000313" key="8">
    <source>
        <dbReference type="Proteomes" id="UP000248014"/>
    </source>
</evidence>
<proteinExistence type="inferred from homology"/>
<dbReference type="GO" id="GO:0030313">
    <property type="term" value="C:cell envelope"/>
    <property type="evidence" value="ECO:0007669"/>
    <property type="project" value="UniProtKB-SubCell"/>
</dbReference>
<sequence>MIGAWKRAVSGLAAATICALAACSGSDSSPLDISIIDPASRNNLDAAVLQPGSAYLRAATSQGLVRLDALGNIVPGLAERWIVTDDGLSYIFRLRNARWENGDPVTSEHVAAALKRRLQIEAKTAIGADTAEVRDIRSMTGRVIEIRLLAPQPELLRILALPELGIRRNGSGTGPLAADRQQYWTLLTERVDDSMGEDSRRRVRPLEVRTERAARAIARFSLGESAMVLGGRFEHLPYLSAAGISDNDVRADPVIGLFGLLVVNGKGFLGEPANREAIALAIDREALMTPLGIGQWQVTARIVPLGLERYQPLIGDRWTDLTIEARRELARGRIVRWRQEHETLPELRIAMPQGPGSRLVFGRIQRDLATIGLRARMVAPDARADLVLIDEVAHYRQPGWFLNQLACAVRPLCNEEGDVLLAQARRAVDPQVRMAKMAEAEVALTSANIFIPLGTPIRFSLVKGNVPGFAITADGWHALPDMVVIPR</sequence>
<evidence type="ECO:0000256" key="5">
    <source>
        <dbReference type="SAM" id="SignalP"/>
    </source>
</evidence>
<dbReference type="GO" id="GO:0015833">
    <property type="term" value="P:peptide transport"/>
    <property type="evidence" value="ECO:0007669"/>
    <property type="project" value="TreeGrafter"/>
</dbReference>
<comment type="caution">
    <text evidence="7">The sequence shown here is derived from an EMBL/GenBank/DDBJ whole genome shotgun (WGS) entry which is preliminary data.</text>
</comment>
<accession>A0A2V3VBS8</accession>
<feature type="domain" description="Solute-binding protein family 5" evidence="6">
    <location>
        <begin position="72"/>
        <end position="381"/>
    </location>
</feature>
<dbReference type="InterPro" id="IPR039424">
    <property type="entry name" value="SBP_5"/>
</dbReference>
<dbReference type="AlphaFoldDB" id="A0A2V3VBS8"/>
<comment type="subcellular location">
    <subcellularLocation>
        <location evidence="1">Periplasm</location>
    </subcellularLocation>
</comment>
<organism evidence="7 8">
    <name type="scientific">Blastomonas natatoria</name>
    <dbReference type="NCBI Taxonomy" id="34015"/>
    <lineage>
        <taxon>Bacteria</taxon>
        <taxon>Pseudomonadati</taxon>
        <taxon>Pseudomonadota</taxon>
        <taxon>Alphaproteobacteria</taxon>
        <taxon>Sphingomonadales</taxon>
        <taxon>Sphingomonadaceae</taxon>
        <taxon>Blastomonas</taxon>
    </lineage>
</organism>
<protein>
    <submittedName>
        <fullName evidence="7">Peptide/nickel transport system substrate-binding protein/oligopeptide transport system substrate-binding protein</fullName>
    </submittedName>
</protein>
<keyword evidence="8" id="KW-1185">Reference proteome</keyword>
<evidence type="ECO:0000259" key="6">
    <source>
        <dbReference type="Pfam" id="PF00496"/>
    </source>
</evidence>
<keyword evidence="4 5" id="KW-0732">Signal</keyword>
<keyword evidence="3" id="KW-0813">Transport</keyword>
<reference evidence="7 8" key="1">
    <citation type="submission" date="2018-05" db="EMBL/GenBank/DDBJ databases">
        <title>Genomic Encyclopedia of Type Strains, Phase IV (KMG-IV): sequencing the most valuable type-strain genomes for metagenomic binning, comparative biology and taxonomic classification.</title>
        <authorList>
            <person name="Goeker M."/>
        </authorList>
    </citation>
    <scope>NUCLEOTIDE SEQUENCE [LARGE SCALE GENOMIC DNA]</scope>
    <source>
        <strain evidence="7 8">DSM 3183</strain>
    </source>
</reference>
<dbReference type="PANTHER" id="PTHR30290:SF10">
    <property type="entry name" value="PERIPLASMIC OLIGOPEPTIDE-BINDING PROTEIN-RELATED"/>
    <property type="match status" value="1"/>
</dbReference>
<dbReference type="Proteomes" id="UP000248014">
    <property type="component" value="Unassembled WGS sequence"/>
</dbReference>
<evidence type="ECO:0000256" key="3">
    <source>
        <dbReference type="ARBA" id="ARBA00022448"/>
    </source>
</evidence>
<dbReference type="EMBL" id="QJJM01000001">
    <property type="protein sequence ID" value="PXW79256.1"/>
    <property type="molecule type" value="Genomic_DNA"/>
</dbReference>
<dbReference type="Gene3D" id="3.10.105.10">
    <property type="entry name" value="Dipeptide-binding Protein, Domain 3"/>
    <property type="match status" value="1"/>
</dbReference>
<dbReference type="GO" id="GO:1904680">
    <property type="term" value="F:peptide transmembrane transporter activity"/>
    <property type="evidence" value="ECO:0007669"/>
    <property type="project" value="TreeGrafter"/>
</dbReference>
<dbReference type="PROSITE" id="PS51257">
    <property type="entry name" value="PROKAR_LIPOPROTEIN"/>
    <property type="match status" value="1"/>
</dbReference>
<evidence type="ECO:0000313" key="7">
    <source>
        <dbReference type="EMBL" id="PXW79256.1"/>
    </source>
</evidence>
<dbReference type="InterPro" id="IPR000914">
    <property type="entry name" value="SBP_5_dom"/>
</dbReference>
<dbReference type="Pfam" id="PF00496">
    <property type="entry name" value="SBP_bac_5"/>
    <property type="match status" value="1"/>
</dbReference>
<dbReference type="PANTHER" id="PTHR30290">
    <property type="entry name" value="PERIPLASMIC BINDING COMPONENT OF ABC TRANSPORTER"/>
    <property type="match status" value="1"/>
</dbReference>
<comment type="similarity">
    <text evidence="2">Belongs to the bacterial solute-binding protein 5 family.</text>
</comment>
<evidence type="ECO:0000256" key="1">
    <source>
        <dbReference type="ARBA" id="ARBA00004418"/>
    </source>
</evidence>
<gene>
    <name evidence="7" type="ORF">C7451_101321</name>
</gene>
<dbReference type="SUPFAM" id="SSF53850">
    <property type="entry name" value="Periplasmic binding protein-like II"/>
    <property type="match status" value="1"/>
</dbReference>
<feature type="signal peptide" evidence="5">
    <location>
        <begin position="1"/>
        <end position="21"/>
    </location>
</feature>
<evidence type="ECO:0000256" key="4">
    <source>
        <dbReference type="ARBA" id="ARBA00022729"/>
    </source>
</evidence>
<name>A0A2V3VBS8_9SPHN</name>